<dbReference type="GO" id="GO:0003723">
    <property type="term" value="F:RNA binding"/>
    <property type="evidence" value="ECO:0007669"/>
    <property type="project" value="InterPro"/>
</dbReference>
<dbReference type="eggNOG" id="KOG1642">
    <property type="taxonomic scope" value="Eukaryota"/>
</dbReference>
<accession>A0A061FS27</accession>
<dbReference type="GO" id="GO:0033897">
    <property type="term" value="F:ribonuclease T2 activity"/>
    <property type="evidence" value="ECO:0007669"/>
    <property type="project" value="InterPro"/>
</dbReference>
<dbReference type="GO" id="GO:0004521">
    <property type="term" value="F:RNA endonuclease activity"/>
    <property type="evidence" value="ECO:0000318"/>
    <property type="project" value="GO_Central"/>
</dbReference>
<evidence type="ECO:0000256" key="5">
    <source>
        <dbReference type="SAM" id="SignalP"/>
    </source>
</evidence>
<evidence type="ECO:0000313" key="7">
    <source>
        <dbReference type="Proteomes" id="UP000026915"/>
    </source>
</evidence>
<dbReference type="Proteomes" id="UP000026915">
    <property type="component" value="Chromosome 10"/>
</dbReference>
<dbReference type="InParanoid" id="A0A061FS27"/>
<keyword evidence="2" id="KW-0378">Hydrolase</keyword>
<dbReference type="HOGENOM" id="CLU_069912_2_1_1"/>
<dbReference type="InterPro" id="IPR036430">
    <property type="entry name" value="RNase_T2-like_sf"/>
</dbReference>
<keyword evidence="2" id="KW-0540">Nuclease</keyword>
<dbReference type="SUPFAM" id="SSF55895">
    <property type="entry name" value="Ribonuclease Rh-like"/>
    <property type="match status" value="1"/>
</dbReference>
<organism evidence="6 7">
    <name type="scientific">Theobroma cacao</name>
    <name type="common">Cacao</name>
    <name type="synonym">Cocoa</name>
    <dbReference type="NCBI Taxonomy" id="3641"/>
    <lineage>
        <taxon>Eukaryota</taxon>
        <taxon>Viridiplantae</taxon>
        <taxon>Streptophyta</taxon>
        <taxon>Embryophyta</taxon>
        <taxon>Tracheophyta</taxon>
        <taxon>Spermatophyta</taxon>
        <taxon>Magnoliopsida</taxon>
        <taxon>eudicotyledons</taxon>
        <taxon>Gunneridae</taxon>
        <taxon>Pentapetalae</taxon>
        <taxon>rosids</taxon>
        <taxon>malvids</taxon>
        <taxon>Malvales</taxon>
        <taxon>Malvaceae</taxon>
        <taxon>Byttnerioideae</taxon>
        <taxon>Theobroma</taxon>
    </lineage>
</organism>
<evidence type="ECO:0000256" key="1">
    <source>
        <dbReference type="ARBA" id="ARBA00007469"/>
    </source>
</evidence>
<dbReference type="Gramene" id="EOY19896">
    <property type="protein sequence ID" value="EOY19896"/>
    <property type="gene ID" value="TCM_045292"/>
</dbReference>
<dbReference type="InterPro" id="IPR001568">
    <property type="entry name" value="RNase_T2-like"/>
</dbReference>
<comment type="similarity">
    <text evidence="1 4">Belongs to the RNase T2 family.</text>
</comment>
<dbReference type="PANTHER" id="PTHR11240">
    <property type="entry name" value="RIBONUCLEASE T2"/>
    <property type="match status" value="1"/>
</dbReference>
<proteinExistence type="inferred from homology"/>
<keyword evidence="5" id="KW-0732">Signal</keyword>
<dbReference type="InterPro" id="IPR018188">
    <property type="entry name" value="RNase_T2_His_AS_1"/>
</dbReference>
<dbReference type="OMA" id="EANFATY"/>
<name>A0A061FS27_THECC</name>
<reference evidence="6 7" key="1">
    <citation type="journal article" date="2013" name="Genome Biol.">
        <title>The genome sequence of the most widely cultivated cacao type and its use to identify candidate genes regulating pod color.</title>
        <authorList>
            <person name="Motamayor J.C."/>
            <person name="Mockaitis K."/>
            <person name="Schmutz J."/>
            <person name="Haiminen N."/>
            <person name="Iii D.L."/>
            <person name="Cornejo O."/>
            <person name="Findley S.D."/>
            <person name="Zheng P."/>
            <person name="Utro F."/>
            <person name="Royaert S."/>
            <person name="Saski C."/>
            <person name="Jenkins J."/>
            <person name="Podicheti R."/>
            <person name="Zhao M."/>
            <person name="Scheffler B.E."/>
            <person name="Stack J.C."/>
            <person name="Feltus F.A."/>
            <person name="Mustiga G.M."/>
            <person name="Amores F."/>
            <person name="Phillips W."/>
            <person name="Marelli J.P."/>
            <person name="May G.D."/>
            <person name="Shapiro H."/>
            <person name="Ma J."/>
            <person name="Bustamante C.D."/>
            <person name="Schnell R.J."/>
            <person name="Main D."/>
            <person name="Gilbert D."/>
            <person name="Parida L."/>
            <person name="Kuhn D.N."/>
        </authorList>
    </citation>
    <scope>NUCLEOTIDE SEQUENCE [LARGE SCALE GENOMIC DNA]</scope>
    <source>
        <strain evidence="7">cv. Matina 1-6</strain>
    </source>
</reference>
<dbReference type="AlphaFoldDB" id="A0A061FS27"/>
<evidence type="ECO:0000256" key="4">
    <source>
        <dbReference type="RuleBase" id="RU004328"/>
    </source>
</evidence>
<evidence type="ECO:0000256" key="3">
    <source>
        <dbReference type="ARBA" id="ARBA00023239"/>
    </source>
</evidence>
<keyword evidence="7" id="KW-1185">Reference proteome</keyword>
<dbReference type="Pfam" id="PF00445">
    <property type="entry name" value="Ribonuclease_T2"/>
    <property type="match status" value="1"/>
</dbReference>
<protein>
    <submittedName>
        <fullName evidence="6">Ribonuclease 2, putative</fullName>
    </submittedName>
</protein>
<sequence>MHRHFLVAAFLATVSLLMSSEANFATYKLSLHWPAAACNDPASFECKPNVLNTFTIHGLWPQFANGNPVRPYGPETNRCTDVIPVNSDQILNLMTPLQDFSRKLWPNYKDYQNQTVNENCWKYEWKLYGMYSDSADNPYRYFSTALSLAIKYIDPYKGTRIVPRLVPYMAKDISDAIKENLGVYPQIACNEVRGIVQLKEVRLCFRRDKENPPSVLQDCPRRYANKCSDETNEITFIPHLIG</sequence>
<dbReference type="PANTHER" id="PTHR11240:SF46">
    <property type="entry name" value="INTRACELLULAR RIBONUCLEASE LX-LIKE"/>
    <property type="match status" value="1"/>
</dbReference>
<dbReference type="GO" id="GO:0006401">
    <property type="term" value="P:RNA catabolic process"/>
    <property type="evidence" value="ECO:0000318"/>
    <property type="project" value="GO_Central"/>
</dbReference>
<dbReference type="PROSITE" id="PS00530">
    <property type="entry name" value="RNASE_T2_1"/>
    <property type="match status" value="1"/>
</dbReference>
<gene>
    <name evidence="6" type="ORF">TCM_045292</name>
</gene>
<dbReference type="EMBL" id="CM001888">
    <property type="protein sequence ID" value="EOY19896.1"/>
    <property type="molecule type" value="Genomic_DNA"/>
</dbReference>
<feature type="signal peptide" evidence="5">
    <location>
        <begin position="1"/>
        <end position="22"/>
    </location>
</feature>
<feature type="chain" id="PRO_5001598592" evidence="5">
    <location>
        <begin position="23"/>
        <end position="242"/>
    </location>
</feature>
<evidence type="ECO:0000313" key="6">
    <source>
        <dbReference type="EMBL" id="EOY19896.1"/>
    </source>
</evidence>
<evidence type="ECO:0000256" key="2">
    <source>
        <dbReference type="ARBA" id="ARBA00022722"/>
    </source>
</evidence>
<dbReference type="Gene3D" id="3.90.730.10">
    <property type="entry name" value="Ribonuclease T2-like"/>
    <property type="match status" value="1"/>
</dbReference>
<keyword evidence="3" id="KW-0456">Lyase</keyword>
<dbReference type="GO" id="GO:0005576">
    <property type="term" value="C:extracellular region"/>
    <property type="evidence" value="ECO:0000318"/>
    <property type="project" value="GO_Central"/>
</dbReference>